<evidence type="ECO:0000313" key="3">
    <source>
        <dbReference type="Proteomes" id="UP000542813"/>
    </source>
</evidence>
<name>A0A7W9GW09_9ACTN</name>
<keyword evidence="3" id="KW-1185">Reference proteome</keyword>
<proteinExistence type="predicted"/>
<dbReference type="AlphaFoldDB" id="A0A7W9GW09"/>
<dbReference type="EMBL" id="JACHMM010000001">
    <property type="protein sequence ID" value="MBB5790778.1"/>
    <property type="molecule type" value="Genomic_DNA"/>
</dbReference>
<reference evidence="2 3" key="1">
    <citation type="submission" date="2020-08" db="EMBL/GenBank/DDBJ databases">
        <title>Sequencing the genomes of 1000 actinobacteria strains.</title>
        <authorList>
            <person name="Klenk H.-P."/>
        </authorList>
    </citation>
    <scope>NUCLEOTIDE SEQUENCE [LARGE SCALE GENOMIC DNA]</scope>
    <source>
        <strain evidence="2 3">DSM 102122</strain>
    </source>
</reference>
<protein>
    <submittedName>
        <fullName evidence="2">Uncharacterized protein</fullName>
    </submittedName>
</protein>
<evidence type="ECO:0000256" key="1">
    <source>
        <dbReference type="SAM" id="MobiDB-lite"/>
    </source>
</evidence>
<accession>A0A7W9GW09</accession>
<dbReference type="Proteomes" id="UP000542813">
    <property type="component" value="Unassembled WGS sequence"/>
</dbReference>
<organism evidence="2 3">
    <name type="scientific">Jiangella mangrovi</name>
    <dbReference type="NCBI Taxonomy" id="1524084"/>
    <lineage>
        <taxon>Bacteria</taxon>
        <taxon>Bacillati</taxon>
        <taxon>Actinomycetota</taxon>
        <taxon>Actinomycetes</taxon>
        <taxon>Jiangellales</taxon>
        <taxon>Jiangellaceae</taxon>
        <taxon>Jiangella</taxon>
    </lineage>
</organism>
<gene>
    <name evidence="2" type="ORF">HD601_005353</name>
</gene>
<sequence length="26" mass="2879">MSVPNRTDDQCEHGAEANAQNRLKHG</sequence>
<evidence type="ECO:0000313" key="2">
    <source>
        <dbReference type="EMBL" id="MBB5790778.1"/>
    </source>
</evidence>
<feature type="region of interest" description="Disordered" evidence="1">
    <location>
        <begin position="1"/>
        <end position="26"/>
    </location>
</feature>
<feature type="compositionally biased region" description="Basic and acidic residues" evidence="1">
    <location>
        <begin position="1"/>
        <end position="15"/>
    </location>
</feature>
<comment type="caution">
    <text evidence="2">The sequence shown here is derived from an EMBL/GenBank/DDBJ whole genome shotgun (WGS) entry which is preliminary data.</text>
</comment>